<dbReference type="PANTHER" id="PTHR30619:SF1">
    <property type="entry name" value="RECOMBINATION PROTEIN 2"/>
    <property type="match status" value="1"/>
</dbReference>
<dbReference type="InterPro" id="IPR036866">
    <property type="entry name" value="RibonucZ/Hydroxyglut_hydro"/>
</dbReference>
<dbReference type="GO" id="GO:0016787">
    <property type="term" value="F:hydrolase activity"/>
    <property type="evidence" value="ECO:0007669"/>
    <property type="project" value="UniProtKB-KW"/>
</dbReference>
<dbReference type="SUPFAM" id="SSF56281">
    <property type="entry name" value="Metallo-hydrolase/oxidoreductase"/>
    <property type="match status" value="1"/>
</dbReference>
<accession>A0ABU1TE08</accession>
<name>A0ABU1TE08_9SPHI</name>
<reference evidence="2 3" key="1">
    <citation type="submission" date="2023-07" db="EMBL/GenBank/DDBJ databases">
        <title>Sorghum-associated microbial communities from plants grown in Nebraska, USA.</title>
        <authorList>
            <person name="Schachtman D."/>
        </authorList>
    </citation>
    <scope>NUCLEOTIDE SEQUENCE [LARGE SCALE GENOMIC DNA]</scope>
    <source>
        <strain evidence="2 3">3262</strain>
    </source>
</reference>
<dbReference type="InterPro" id="IPR001279">
    <property type="entry name" value="Metallo-B-lactamas"/>
</dbReference>
<dbReference type="Pfam" id="PF00753">
    <property type="entry name" value="Lactamase_B"/>
    <property type="match status" value="1"/>
</dbReference>
<comment type="caution">
    <text evidence="2">The sequence shown here is derived from an EMBL/GenBank/DDBJ whole genome shotgun (WGS) entry which is preliminary data.</text>
</comment>
<dbReference type="PANTHER" id="PTHR30619">
    <property type="entry name" value="DNA INTERNALIZATION/COMPETENCE PROTEIN COMEC/REC2"/>
    <property type="match status" value="1"/>
</dbReference>
<gene>
    <name evidence="2" type="ORF">J2W55_003497</name>
</gene>
<evidence type="ECO:0000313" key="2">
    <source>
        <dbReference type="EMBL" id="MDR6943644.1"/>
    </source>
</evidence>
<evidence type="ECO:0000313" key="3">
    <source>
        <dbReference type="Proteomes" id="UP001247620"/>
    </source>
</evidence>
<keyword evidence="2" id="KW-0378">Hydrolase</keyword>
<dbReference type="EMBL" id="JAVDUU010000003">
    <property type="protein sequence ID" value="MDR6943644.1"/>
    <property type="molecule type" value="Genomic_DNA"/>
</dbReference>
<keyword evidence="3" id="KW-1185">Reference proteome</keyword>
<evidence type="ECO:0000259" key="1">
    <source>
        <dbReference type="Pfam" id="PF00753"/>
    </source>
</evidence>
<dbReference type="RefSeq" id="WP_310098274.1">
    <property type="nucleotide sequence ID" value="NZ_JAVDUU010000003.1"/>
</dbReference>
<feature type="domain" description="Metallo-beta-lactamase" evidence="1">
    <location>
        <begin position="28"/>
        <end position="82"/>
    </location>
</feature>
<dbReference type="InterPro" id="IPR052159">
    <property type="entry name" value="Competence_DNA_uptake"/>
</dbReference>
<dbReference type="Gene3D" id="3.60.15.10">
    <property type="entry name" value="Ribonuclease Z/Hydroxyacylglutathione hydrolase-like"/>
    <property type="match status" value="1"/>
</dbReference>
<dbReference type="Proteomes" id="UP001247620">
    <property type="component" value="Unassembled WGS sequence"/>
</dbReference>
<proteinExistence type="predicted"/>
<organism evidence="2 3">
    <name type="scientific">Mucilaginibacter pocheonensis</name>
    <dbReference type="NCBI Taxonomy" id="398050"/>
    <lineage>
        <taxon>Bacteria</taxon>
        <taxon>Pseudomonadati</taxon>
        <taxon>Bacteroidota</taxon>
        <taxon>Sphingobacteriia</taxon>
        <taxon>Sphingobacteriales</taxon>
        <taxon>Sphingobacteriaceae</taxon>
        <taxon>Mucilaginibacter</taxon>
    </lineage>
</organism>
<protein>
    <submittedName>
        <fullName evidence="2">Beta-lactamase superfamily II metal-dependent hydrolase</fullName>
    </submittedName>
</protein>
<sequence>MITIHLIPASYGDTLLLSVYPVDQTQRETFLLIDCGLRYKASILPIIKDLKKAGKRLDRFIVTHYDNDHIHSATKLIKENGALAEPKIISIEQVWLNTYRHLQDEPKAVKELSKEEELLLEEFMADHQEFGGPDEDGHEINAEQASFLGKELLAKGYPWNSDFGGKAVCIENGREVLVNGTVKLTLLSPTAAALHELKAEFEAMLKKLKIPLSGSEKIDDAFALYVQQGGHIADLPSGYEISGTGKINEALIRKLSDGSGYDADGAAANGSSIAFILEANGKKLLLLADAHAEMIMTQLNKVYGDDANYPIYFDAVKVAHHGSYRNNHPDLFKLIDSPKWLFSTNGLHQSHAHPDLQTIALIVNRKLTHGITERELIFNHTLEHMEGLDDPELKATFHYTVKMQTFIELDV</sequence>